<evidence type="ECO:0000259" key="2">
    <source>
        <dbReference type="Pfam" id="PF00582"/>
    </source>
</evidence>
<keyword evidence="4" id="KW-1185">Reference proteome</keyword>
<sequence length="281" mass="32347">MKNILLPVDFSKNSLDALFYTIKLFKDRSCNFYILHTFEVKTPFFTSRLNKEKGRLTYENNLESVEDQFNDLLMDISEIPEAENHSFKTLAITKPLIQTIHKTIEMRNIDLVIMGTKGASGLKEVLFGSNTVKVLKSIYNTPLLIVPEEADKFTLNKIAFATAFKNGYKESSLATLSMLCDLFKSELDIVYLDNQEPLTSEETENKKTLEKALDGVNYNFTFVDKTKSTEKHIREYVGGLDFDLLVMIKYGHDDFYNWTNEPVINKLGYRTKLPFLILPNE</sequence>
<dbReference type="EMBL" id="SLXM01000004">
    <property type="protein sequence ID" value="TCP25185.1"/>
    <property type="molecule type" value="Genomic_DNA"/>
</dbReference>
<dbReference type="Proteomes" id="UP000294564">
    <property type="component" value="Unassembled WGS sequence"/>
</dbReference>
<dbReference type="SUPFAM" id="SSF52402">
    <property type="entry name" value="Adenine nucleotide alpha hydrolases-like"/>
    <property type="match status" value="2"/>
</dbReference>
<evidence type="ECO:0000313" key="3">
    <source>
        <dbReference type="EMBL" id="TCP25185.1"/>
    </source>
</evidence>
<proteinExistence type="inferred from homology"/>
<name>A0A4R2NUY0_9FLAO</name>
<dbReference type="PANTHER" id="PTHR46268">
    <property type="entry name" value="STRESS RESPONSE PROTEIN NHAX"/>
    <property type="match status" value="1"/>
</dbReference>
<reference evidence="3 4" key="1">
    <citation type="submission" date="2019-03" db="EMBL/GenBank/DDBJ databases">
        <title>Genomic Encyclopedia of Type Strains, Phase IV (KMG-IV): sequencing the most valuable type-strain genomes for metagenomic binning, comparative biology and taxonomic classification.</title>
        <authorList>
            <person name="Goeker M."/>
        </authorList>
    </citation>
    <scope>NUCLEOTIDE SEQUENCE [LARGE SCALE GENOMIC DNA]</scope>
    <source>
        <strain evidence="3 4">DSM 14836</strain>
    </source>
</reference>
<accession>A0A4R2NUY0</accession>
<dbReference type="Gene3D" id="3.40.50.12370">
    <property type="match status" value="1"/>
</dbReference>
<evidence type="ECO:0000256" key="1">
    <source>
        <dbReference type="ARBA" id="ARBA00008791"/>
    </source>
</evidence>
<dbReference type="PRINTS" id="PR01438">
    <property type="entry name" value="UNVRSLSTRESS"/>
</dbReference>
<comment type="similarity">
    <text evidence="1">Belongs to the universal stress protein A family.</text>
</comment>
<comment type="caution">
    <text evidence="3">The sequence shown here is derived from an EMBL/GenBank/DDBJ whole genome shotgun (WGS) entry which is preliminary data.</text>
</comment>
<dbReference type="RefSeq" id="WP_132794568.1">
    <property type="nucleotide sequence ID" value="NZ_SLXM01000004.1"/>
</dbReference>
<evidence type="ECO:0000313" key="4">
    <source>
        <dbReference type="Proteomes" id="UP000294564"/>
    </source>
</evidence>
<protein>
    <submittedName>
        <fullName evidence="3">Nucleotide-binding universal stress UspA family protein</fullName>
    </submittedName>
</protein>
<dbReference type="OrthoDB" id="9788959at2"/>
<dbReference type="Pfam" id="PF00582">
    <property type="entry name" value="Usp"/>
    <property type="match status" value="1"/>
</dbReference>
<gene>
    <name evidence="3" type="ORF">EV195_104218</name>
</gene>
<feature type="domain" description="UspA" evidence="2">
    <location>
        <begin position="1"/>
        <end position="146"/>
    </location>
</feature>
<dbReference type="AlphaFoldDB" id="A0A4R2NUY0"/>
<organism evidence="3 4">
    <name type="scientific">Tenacibaculum skagerrakense</name>
    <dbReference type="NCBI Taxonomy" id="186571"/>
    <lineage>
        <taxon>Bacteria</taxon>
        <taxon>Pseudomonadati</taxon>
        <taxon>Bacteroidota</taxon>
        <taxon>Flavobacteriia</taxon>
        <taxon>Flavobacteriales</taxon>
        <taxon>Flavobacteriaceae</taxon>
        <taxon>Tenacibaculum</taxon>
    </lineage>
</organism>
<dbReference type="CDD" id="cd00293">
    <property type="entry name" value="USP-like"/>
    <property type="match status" value="1"/>
</dbReference>
<dbReference type="InterPro" id="IPR006015">
    <property type="entry name" value="Universal_stress_UspA"/>
</dbReference>
<dbReference type="InterPro" id="IPR006016">
    <property type="entry name" value="UspA"/>
</dbReference>
<dbReference type="PANTHER" id="PTHR46268:SF6">
    <property type="entry name" value="UNIVERSAL STRESS PROTEIN UP12"/>
    <property type="match status" value="1"/>
</dbReference>